<organism evidence="1 2">
    <name type="scientific">Gryllotalpicola reticulitermitis</name>
    <dbReference type="NCBI Taxonomy" id="1184153"/>
    <lineage>
        <taxon>Bacteria</taxon>
        <taxon>Bacillati</taxon>
        <taxon>Actinomycetota</taxon>
        <taxon>Actinomycetes</taxon>
        <taxon>Micrococcales</taxon>
        <taxon>Microbacteriaceae</taxon>
        <taxon>Gryllotalpicola</taxon>
    </lineage>
</organism>
<evidence type="ECO:0000313" key="1">
    <source>
        <dbReference type="EMBL" id="MFC4242912.1"/>
    </source>
</evidence>
<sequence>MSASQERPIGAAEFLQLSRAYWLPPYGHGNGLDALTWAQLARVARRQAERMLQALGEAGMPAWTAPADHHTPDSDAAAYDVWVATVDIGAAEDIAMGVLADTGEIAQP</sequence>
<dbReference type="RefSeq" id="WP_390227866.1">
    <property type="nucleotide sequence ID" value="NZ_JBHSCN010000003.1"/>
</dbReference>
<accession>A0ABV8Q4L3</accession>
<evidence type="ECO:0000313" key="2">
    <source>
        <dbReference type="Proteomes" id="UP001595900"/>
    </source>
</evidence>
<name>A0ABV8Q4L3_9MICO</name>
<comment type="caution">
    <text evidence="1">The sequence shown here is derived from an EMBL/GenBank/DDBJ whole genome shotgun (WGS) entry which is preliminary data.</text>
</comment>
<protein>
    <submittedName>
        <fullName evidence="1">Uncharacterized protein</fullName>
    </submittedName>
</protein>
<reference evidence="2" key="1">
    <citation type="journal article" date="2019" name="Int. J. Syst. Evol. Microbiol.">
        <title>The Global Catalogue of Microorganisms (GCM) 10K type strain sequencing project: providing services to taxonomists for standard genome sequencing and annotation.</title>
        <authorList>
            <consortium name="The Broad Institute Genomics Platform"/>
            <consortium name="The Broad Institute Genome Sequencing Center for Infectious Disease"/>
            <person name="Wu L."/>
            <person name="Ma J."/>
        </authorList>
    </citation>
    <scope>NUCLEOTIDE SEQUENCE [LARGE SCALE GENOMIC DNA]</scope>
    <source>
        <strain evidence="2">CGMCC 1.10363</strain>
    </source>
</reference>
<keyword evidence="2" id="KW-1185">Reference proteome</keyword>
<proteinExistence type="predicted"/>
<dbReference type="Proteomes" id="UP001595900">
    <property type="component" value="Unassembled WGS sequence"/>
</dbReference>
<dbReference type="EMBL" id="JBHSCN010000003">
    <property type="protein sequence ID" value="MFC4242912.1"/>
    <property type="molecule type" value="Genomic_DNA"/>
</dbReference>
<gene>
    <name evidence="1" type="ORF">ACFOYW_05975</name>
</gene>